<protein>
    <submittedName>
        <fullName evidence="9">SANT/Myb domain</fullName>
    </submittedName>
</protein>
<evidence type="ECO:0000256" key="4">
    <source>
        <dbReference type="ARBA" id="ARBA00023125"/>
    </source>
</evidence>
<dbReference type="CDD" id="cd00167">
    <property type="entry name" value="SANT"/>
    <property type="match status" value="2"/>
</dbReference>
<dbReference type="GO" id="GO:0003677">
    <property type="term" value="F:DNA binding"/>
    <property type="evidence" value="ECO:0007669"/>
    <property type="project" value="UniProtKB-KW"/>
</dbReference>
<keyword evidence="3" id="KW-0805">Transcription regulation</keyword>
<accession>A0AAN8ZPM6</accession>
<gene>
    <name evidence="9" type="ORF">RJ641_026807</name>
</gene>
<sequence length="263" mass="29388">MGRAPCCDKANVKRGPWSPEEDNTLKTYIETRGTGGNWIALPRKAGLSRCGKSCRLRWLNYLRPDIKHGGFTEEEDNIICTLYNNIGTSQLPGRTDNDVKNYWNTKLKKKLLAENYGNLIKTNNKNITTPINNSVSLTTSLHSSLPKIENFNYGNSSIFDMNYGTLPYSLDANYGQTFDFQRIVSNPVQFPVPSNSFSTVSSSQEGSWTSNGDGEVDDGFLLNFGFESSPCEFLSYGTIPQRDFEITTNVTDSLYTTLVSDTN</sequence>
<comment type="caution">
    <text evidence="9">The sequence shown here is derived from an EMBL/GenBank/DDBJ whole genome shotgun (WGS) entry which is preliminary data.</text>
</comment>
<evidence type="ECO:0000256" key="2">
    <source>
        <dbReference type="ARBA" id="ARBA00022737"/>
    </source>
</evidence>
<evidence type="ECO:0000259" key="7">
    <source>
        <dbReference type="PROSITE" id="PS50090"/>
    </source>
</evidence>
<dbReference type="InterPro" id="IPR017930">
    <property type="entry name" value="Myb_dom"/>
</dbReference>
<evidence type="ECO:0000313" key="9">
    <source>
        <dbReference type="EMBL" id="KAK6941430.1"/>
    </source>
</evidence>
<dbReference type="EMBL" id="JBAMMX010000004">
    <property type="protein sequence ID" value="KAK6941430.1"/>
    <property type="molecule type" value="Genomic_DNA"/>
</dbReference>
<dbReference type="Pfam" id="PF00249">
    <property type="entry name" value="Myb_DNA-binding"/>
    <property type="match status" value="2"/>
</dbReference>
<dbReference type="Gene3D" id="1.10.10.60">
    <property type="entry name" value="Homeodomain-like"/>
    <property type="match status" value="2"/>
</dbReference>
<dbReference type="PROSITE" id="PS50090">
    <property type="entry name" value="MYB_LIKE"/>
    <property type="match status" value="1"/>
</dbReference>
<dbReference type="PROSITE" id="PS51294">
    <property type="entry name" value="HTH_MYB"/>
    <property type="match status" value="2"/>
</dbReference>
<keyword evidence="5" id="KW-0804">Transcription</keyword>
<keyword evidence="6" id="KW-0539">Nucleus</keyword>
<evidence type="ECO:0000256" key="6">
    <source>
        <dbReference type="ARBA" id="ARBA00023242"/>
    </source>
</evidence>
<keyword evidence="4" id="KW-0238">DNA-binding</keyword>
<feature type="domain" description="HTH myb-type" evidence="8">
    <location>
        <begin position="67"/>
        <end position="111"/>
    </location>
</feature>
<proteinExistence type="predicted"/>
<organism evidence="9 10">
    <name type="scientific">Dillenia turbinata</name>
    <dbReference type="NCBI Taxonomy" id="194707"/>
    <lineage>
        <taxon>Eukaryota</taxon>
        <taxon>Viridiplantae</taxon>
        <taxon>Streptophyta</taxon>
        <taxon>Embryophyta</taxon>
        <taxon>Tracheophyta</taxon>
        <taxon>Spermatophyta</taxon>
        <taxon>Magnoliopsida</taxon>
        <taxon>eudicotyledons</taxon>
        <taxon>Gunneridae</taxon>
        <taxon>Pentapetalae</taxon>
        <taxon>Dilleniales</taxon>
        <taxon>Dilleniaceae</taxon>
        <taxon>Dillenia</taxon>
    </lineage>
</organism>
<dbReference type="PANTHER" id="PTHR48000">
    <property type="entry name" value="OS09G0431300 PROTEIN"/>
    <property type="match status" value="1"/>
</dbReference>
<dbReference type="FunFam" id="1.10.10.60:FF:000015">
    <property type="entry name" value="Transcription factor RAX3"/>
    <property type="match status" value="1"/>
</dbReference>
<dbReference type="InterPro" id="IPR001005">
    <property type="entry name" value="SANT/Myb"/>
</dbReference>
<dbReference type="SUPFAM" id="SSF46689">
    <property type="entry name" value="Homeodomain-like"/>
    <property type="match status" value="1"/>
</dbReference>
<evidence type="ECO:0000256" key="3">
    <source>
        <dbReference type="ARBA" id="ARBA00023015"/>
    </source>
</evidence>
<feature type="domain" description="HTH myb-type" evidence="8">
    <location>
        <begin position="9"/>
        <end position="66"/>
    </location>
</feature>
<dbReference type="PANTHER" id="PTHR48000:SF46">
    <property type="entry name" value="TRANSCRIPTION FACTOR MYB36"/>
    <property type="match status" value="1"/>
</dbReference>
<reference evidence="9 10" key="1">
    <citation type="submission" date="2023-12" db="EMBL/GenBank/DDBJ databases">
        <title>A high-quality genome assembly for Dillenia turbinata (Dilleniales).</title>
        <authorList>
            <person name="Chanderbali A."/>
        </authorList>
    </citation>
    <scope>NUCLEOTIDE SEQUENCE [LARGE SCALE GENOMIC DNA]</scope>
    <source>
        <strain evidence="9">LSX21</strain>
        <tissue evidence="9">Leaf</tissue>
    </source>
</reference>
<evidence type="ECO:0000259" key="8">
    <source>
        <dbReference type="PROSITE" id="PS51294"/>
    </source>
</evidence>
<comment type="subcellular location">
    <subcellularLocation>
        <location evidence="1">Nucleus</location>
    </subcellularLocation>
</comment>
<evidence type="ECO:0000256" key="5">
    <source>
        <dbReference type="ARBA" id="ARBA00023163"/>
    </source>
</evidence>
<dbReference type="Proteomes" id="UP001370490">
    <property type="component" value="Unassembled WGS sequence"/>
</dbReference>
<dbReference type="GO" id="GO:0005634">
    <property type="term" value="C:nucleus"/>
    <property type="evidence" value="ECO:0007669"/>
    <property type="project" value="UniProtKB-SubCell"/>
</dbReference>
<dbReference type="AlphaFoldDB" id="A0AAN8ZPM6"/>
<name>A0AAN8ZPM6_9MAGN</name>
<dbReference type="SMART" id="SM00717">
    <property type="entry name" value="SANT"/>
    <property type="match status" value="2"/>
</dbReference>
<feature type="domain" description="Myb-like" evidence="7">
    <location>
        <begin position="9"/>
        <end position="62"/>
    </location>
</feature>
<keyword evidence="2" id="KW-0677">Repeat</keyword>
<evidence type="ECO:0000313" key="10">
    <source>
        <dbReference type="Proteomes" id="UP001370490"/>
    </source>
</evidence>
<evidence type="ECO:0000256" key="1">
    <source>
        <dbReference type="ARBA" id="ARBA00004123"/>
    </source>
</evidence>
<dbReference type="InterPro" id="IPR009057">
    <property type="entry name" value="Homeodomain-like_sf"/>
</dbReference>
<keyword evidence="10" id="KW-1185">Reference proteome</keyword>